<comment type="caution">
    <text evidence="6">The sequence shown here is derived from an EMBL/GenBank/DDBJ whole genome shotgun (WGS) entry which is preliminary data.</text>
</comment>
<evidence type="ECO:0000256" key="4">
    <source>
        <dbReference type="RuleBase" id="RU003869"/>
    </source>
</evidence>
<dbReference type="AlphaFoldDB" id="A0A4U0TYM4"/>
<dbReference type="Pfam" id="PF00347">
    <property type="entry name" value="Ribosomal_L6"/>
    <property type="match status" value="2"/>
</dbReference>
<keyword evidence="7" id="KW-1185">Reference proteome</keyword>
<dbReference type="SUPFAM" id="SSF56053">
    <property type="entry name" value="Ribosomal protein L6"/>
    <property type="match status" value="2"/>
</dbReference>
<dbReference type="Gene3D" id="3.90.930.12">
    <property type="entry name" value="Ribosomal protein L6, alpha-beta domain"/>
    <property type="match status" value="2"/>
</dbReference>
<evidence type="ECO:0000256" key="2">
    <source>
        <dbReference type="ARBA" id="ARBA00022980"/>
    </source>
</evidence>
<accession>A0A4U0TYM4</accession>
<evidence type="ECO:0000259" key="5">
    <source>
        <dbReference type="Pfam" id="PF00347"/>
    </source>
</evidence>
<dbReference type="FunFam" id="3.90.930.12:FF:000001">
    <property type="entry name" value="50S ribosomal protein L6"/>
    <property type="match status" value="1"/>
</dbReference>
<dbReference type="InterPro" id="IPR036789">
    <property type="entry name" value="Ribosomal_uL6-like_a/b-dom_sf"/>
</dbReference>
<dbReference type="GO" id="GO:0019843">
    <property type="term" value="F:rRNA binding"/>
    <property type="evidence" value="ECO:0007669"/>
    <property type="project" value="InterPro"/>
</dbReference>
<dbReference type="OrthoDB" id="540873at2759"/>
<dbReference type="InterPro" id="IPR020040">
    <property type="entry name" value="Ribosomal_uL6_a/b-dom"/>
</dbReference>
<organism evidence="6 7">
    <name type="scientific">Salinomyces thailandicus</name>
    <dbReference type="NCBI Taxonomy" id="706561"/>
    <lineage>
        <taxon>Eukaryota</taxon>
        <taxon>Fungi</taxon>
        <taxon>Dikarya</taxon>
        <taxon>Ascomycota</taxon>
        <taxon>Pezizomycotina</taxon>
        <taxon>Dothideomycetes</taxon>
        <taxon>Dothideomycetidae</taxon>
        <taxon>Mycosphaerellales</taxon>
        <taxon>Teratosphaeriaceae</taxon>
        <taxon>Salinomyces</taxon>
    </lineage>
</organism>
<evidence type="ECO:0000256" key="3">
    <source>
        <dbReference type="ARBA" id="ARBA00023274"/>
    </source>
</evidence>
<dbReference type="PANTHER" id="PTHR11655:SF14">
    <property type="entry name" value="LARGE RIBOSOMAL SUBUNIT PROTEIN UL6M"/>
    <property type="match status" value="1"/>
</dbReference>
<dbReference type="InterPro" id="IPR000702">
    <property type="entry name" value="Ribosomal_uL6-like"/>
</dbReference>
<dbReference type="PANTHER" id="PTHR11655">
    <property type="entry name" value="60S/50S RIBOSOMAL PROTEIN L6/L9"/>
    <property type="match status" value="1"/>
</dbReference>
<dbReference type="GO" id="GO:0005762">
    <property type="term" value="C:mitochondrial large ribosomal subunit"/>
    <property type="evidence" value="ECO:0007669"/>
    <property type="project" value="TreeGrafter"/>
</dbReference>
<keyword evidence="3 4" id="KW-0687">Ribonucleoprotein</keyword>
<dbReference type="InterPro" id="IPR002358">
    <property type="entry name" value="Ribosomal_uL6_CS"/>
</dbReference>
<dbReference type="Proteomes" id="UP000308549">
    <property type="component" value="Unassembled WGS sequence"/>
</dbReference>
<dbReference type="PRINTS" id="PR00059">
    <property type="entry name" value="RIBOSOMALL6"/>
</dbReference>
<feature type="domain" description="Large ribosomal subunit protein uL6 alpha-beta" evidence="5">
    <location>
        <begin position="88"/>
        <end position="154"/>
    </location>
</feature>
<protein>
    <recommendedName>
        <fullName evidence="5">Large ribosomal subunit protein uL6 alpha-beta domain-containing protein</fullName>
    </recommendedName>
</protein>
<reference evidence="6 7" key="1">
    <citation type="submission" date="2017-03" db="EMBL/GenBank/DDBJ databases">
        <title>Genomes of endolithic fungi from Antarctica.</title>
        <authorList>
            <person name="Coleine C."/>
            <person name="Masonjones S."/>
            <person name="Stajich J.E."/>
        </authorList>
    </citation>
    <scope>NUCLEOTIDE SEQUENCE [LARGE SCALE GENOMIC DNA]</scope>
    <source>
        <strain evidence="6 7">CCFEE 6315</strain>
    </source>
</reference>
<name>A0A4U0TYM4_9PEZI</name>
<comment type="similarity">
    <text evidence="1 4">Belongs to the universal ribosomal protein uL6 family.</text>
</comment>
<dbReference type="InterPro" id="IPR019906">
    <property type="entry name" value="Ribosomal_uL6_bac-type"/>
</dbReference>
<dbReference type="EMBL" id="NAJL01000026">
    <property type="protein sequence ID" value="TKA26885.1"/>
    <property type="molecule type" value="Genomic_DNA"/>
</dbReference>
<keyword evidence="2 4" id="KW-0689">Ribosomal protein</keyword>
<gene>
    <name evidence="6" type="ORF">B0A50_04331</name>
</gene>
<evidence type="ECO:0000256" key="1">
    <source>
        <dbReference type="ARBA" id="ARBA00009356"/>
    </source>
</evidence>
<evidence type="ECO:0000313" key="7">
    <source>
        <dbReference type="Proteomes" id="UP000308549"/>
    </source>
</evidence>
<proteinExistence type="inferred from homology"/>
<dbReference type="PROSITE" id="PS00525">
    <property type="entry name" value="RIBOSOMAL_L6_1"/>
    <property type="match status" value="1"/>
</dbReference>
<evidence type="ECO:0000313" key="6">
    <source>
        <dbReference type="EMBL" id="TKA26885.1"/>
    </source>
</evidence>
<dbReference type="GO" id="GO:0003735">
    <property type="term" value="F:structural constituent of ribosome"/>
    <property type="evidence" value="ECO:0007669"/>
    <property type="project" value="InterPro"/>
</dbReference>
<sequence>MAATICRNGSSRALRSVFSSSASPDAALPTFLLPAFARPSPAQTSHFSTSSQCCSKIGRAPLSLPPEVTFTVMKAAPKRQGRNVSRQEPEAIVKITGPRGHMSQVIPPYVTILADEETKTRSLSILDEQDKGQRTMWGTIRADLQNHILGVSEGHTAILRLVGVGYRATIEEKAITRQPAYEGQKFVSLKVGYSHPIELGVPRGVTASTPQPTRILLEGVQKEVVMQFAAEIRQWRKPEPYKGKGIFVNDETIKLKAKKIK</sequence>
<dbReference type="GO" id="GO:0006412">
    <property type="term" value="P:translation"/>
    <property type="evidence" value="ECO:0007669"/>
    <property type="project" value="InterPro"/>
</dbReference>
<feature type="domain" description="Large ribosomal subunit protein uL6 alpha-beta" evidence="5">
    <location>
        <begin position="163"/>
        <end position="246"/>
    </location>
</feature>